<reference evidence="4 5" key="1">
    <citation type="journal article" date="2010" name="Cell">
        <title>The genome of Naegleria gruberi illuminates early eukaryotic versatility.</title>
        <authorList>
            <person name="Fritz-Laylin L.K."/>
            <person name="Prochnik S.E."/>
            <person name="Ginger M.L."/>
            <person name="Dacks J.B."/>
            <person name="Carpenter M.L."/>
            <person name="Field M.C."/>
            <person name="Kuo A."/>
            <person name="Paredez A."/>
            <person name="Chapman J."/>
            <person name="Pham J."/>
            <person name="Shu S."/>
            <person name="Neupane R."/>
            <person name="Cipriano M."/>
            <person name="Mancuso J."/>
            <person name="Tu H."/>
            <person name="Salamov A."/>
            <person name="Lindquist E."/>
            <person name="Shapiro H."/>
            <person name="Lucas S."/>
            <person name="Grigoriev I.V."/>
            <person name="Cande W.Z."/>
            <person name="Fulton C."/>
            <person name="Rokhsar D.S."/>
            <person name="Dawson S.C."/>
        </authorList>
    </citation>
    <scope>NUCLEOTIDE SEQUENCE [LARGE SCALE GENOMIC DNA]</scope>
    <source>
        <strain evidence="4 5">NEG-M</strain>
    </source>
</reference>
<dbReference type="PANTHER" id="PTHR24320:SF148">
    <property type="entry name" value="NAD(P)-BINDING ROSSMANN-FOLD SUPERFAMILY PROTEIN"/>
    <property type="match status" value="1"/>
</dbReference>
<dbReference type="Pfam" id="PF00106">
    <property type="entry name" value="adh_short"/>
    <property type="match status" value="1"/>
</dbReference>
<dbReference type="STRING" id="5762.D2VLS8"/>
<dbReference type="GeneID" id="8855569"/>
<dbReference type="SUPFAM" id="SSF51735">
    <property type="entry name" value="NAD(P)-binding Rossmann-fold domains"/>
    <property type="match status" value="1"/>
</dbReference>
<dbReference type="OrthoDB" id="191139at2759"/>
<dbReference type="PANTHER" id="PTHR24320">
    <property type="entry name" value="RETINOL DEHYDROGENASE"/>
    <property type="match status" value="1"/>
</dbReference>
<dbReference type="Gene3D" id="3.40.50.720">
    <property type="entry name" value="NAD(P)-binding Rossmann-like Domain"/>
    <property type="match status" value="1"/>
</dbReference>
<dbReference type="RefSeq" id="XP_002674850.1">
    <property type="nucleotide sequence ID" value="XM_002674804.1"/>
</dbReference>
<dbReference type="GO" id="GO:0016491">
    <property type="term" value="F:oxidoreductase activity"/>
    <property type="evidence" value="ECO:0007669"/>
    <property type="project" value="UniProtKB-KW"/>
</dbReference>
<evidence type="ECO:0000256" key="2">
    <source>
        <dbReference type="ARBA" id="ARBA00023002"/>
    </source>
</evidence>
<evidence type="ECO:0000313" key="5">
    <source>
        <dbReference type="Proteomes" id="UP000006671"/>
    </source>
</evidence>
<evidence type="ECO:0000256" key="1">
    <source>
        <dbReference type="ARBA" id="ARBA00006484"/>
    </source>
</evidence>
<dbReference type="VEuPathDB" id="AmoebaDB:NAEGRDRAFT_58626"/>
<keyword evidence="5" id="KW-1185">Reference proteome</keyword>
<dbReference type="PRINTS" id="PR00080">
    <property type="entry name" value="SDRFAMILY"/>
</dbReference>
<dbReference type="InterPro" id="IPR002347">
    <property type="entry name" value="SDR_fam"/>
</dbReference>
<dbReference type="eggNOG" id="KOG1208">
    <property type="taxonomic scope" value="Eukaryota"/>
</dbReference>
<comment type="similarity">
    <text evidence="1 3">Belongs to the short-chain dehydrogenases/reductases (SDR) family.</text>
</comment>
<dbReference type="KEGG" id="ngr:NAEGRDRAFT_58626"/>
<sequence>MAVRNVERGEVEKKELVELCGGKKVGKLIVMKLDLEDLESVREFSRQFLKDFTRLDILVNNAGLAQGPGVSKQQIELHFAVNHLGHFLLVRFLKDLIQETSVKYSKQCKVINVSSEAHYRVITENDILDADKLVNQDGSNLPMLFAYGHSKFCNVIFTKSLARYFKQDPKANVGCYSLHPGVVSTNVFRHSPTIVRGILSMLSLYFLKTPESGAQTQIFLALEKNEKLSNGGYYKDCSAREVRPVANSENVQDRLWTLSENLCKDFASL</sequence>
<dbReference type="PRINTS" id="PR00081">
    <property type="entry name" value="GDHRDH"/>
</dbReference>
<proteinExistence type="inferred from homology"/>
<dbReference type="Proteomes" id="UP000006671">
    <property type="component" value="Unassembled WGS sequence"/>
</dbReference>
<dbReference type="AlphaFoldDB" id="D2VLS8"/>
<protein>
    <submittedName>
        <fullName evidence="4">FabG domain-containing protein</fullName>
    </submittedName>
</protein>
<dbReference type="EMBL" id="GG738881">
    <property type="protein sequence ID" value="EFC42106.1"/>
    <property type="molecule type" value="Genomic_DNA"/>
</dbReference>
<evidence type="ECO:0000313" key="4">
    <source>
        <dbReference type="EMBL" id="EFC42106.1"/>
    </source>
</evidence>
<dbReference type="InterPro" id="IPR036291">
    <property type="entry name" value="NAD(P)-bd_dom_sf"/>
</dbReference>
<dbReference type="OMA" id="FMEVLQY"/>
<name>D2VLS8_NAEGR</name>
<dbReference type="InParanoid" id="D2VLS8"/>
<organism evidence="5">
    <name type="scientific">Naegleria gruberi</name>
    <name type="common">Amoeba</name>
    <dbReference type="NCBI Taxonomy" id="5762"/>
    <lineage>
        <taxon>Eukaryota</taxon>
        <taxon>Discoba</taxon>
        <taxon>Heterolobosea</taxon>
        <taxon>Tetramitia</taxon>
        <taxon>Eutetramitia</taxon>
        <taxon>Vahlkampfiidae</taxon>
        <taxon>Naegleria</taxon>
    </lineage>
</organism>
<keyword evidence="2" id="KW-0560">Oxidoreductase</keyword>
<accession>D2VLS8</accession>
<gene>
    <name evidence="4" type="ORF">NAEGRDRAFT_58626</name>
</gene>
<evidence type="ECO:0000256" key="3">
    <source>
        <dbReference type="RuleBase" id="RU000363"/>
    </source>
</evidence>